<organism evidence="1 2">
    <name type="scientific">Planococcus wigleyi</name>
    <dbReference type="NCBI Taxonomy" id="2762216"/>
    <lineage>
        <taxon>Bacteria</taxon>
        <taxon>Bacillati</taxon>
        <taxon>Bacillota</taxon>
        <taxon>Bacilli</taxon>
        <taxon>Bacillales</taxon>
        <taxon>Caryophanaceae</taxon>
        <taxon>Planococcus</taxon>
    </lineage>
</organism>
<name>A0ABR8WBZ8_9BACL</name>
<dbReference type="EMBL" id="JACSPU010000002">
    <property type="protein sequence ID" value="MBD8014539.1"/>
    <property type="molecule type" value="Genomic_DNA"/>
</dbReference>
<evidence type="ECO:0000313" key="1">
    <source>
        <dbReference type="EMBL" id="MBD8014539.1"/>
    </source>
</evidence>
<gene>
    <name evidence="1" type="ORF">H9630_06870</name>
</gene>
<comment type="caution">
    <text evidence="1">The sequence shown here is derived from an EMBL/GenBank/DDBJ whole genome shotgun (WGS) entry which is preliminary data.</text>
</comment>
<sequence length="66" mass="7142">MLLRLDEVDDSPKRFSTAIQLGGEPACRKDAGEEFGRQGCKGAGAGKVNKFRLSQPSAFQSVRETV</sequence>
<reference evidence="1 2" key="1">
    <citation type="submission" date="2020-08" db="EMBL/GenBank/DDBJ databases">
        <title>A Genomic Blueprint of the Chicken Gut Microbiome.</title>
        <authorList>
            <person name="Gilroy R."/>
            <person name="Ravi A."/>
            <person name="Getino M."/>
            <person name="Pursley I."/>
            <person name="Horton D.L."/>
            <person name="Alikhan N.-F."/>
            <person name="Baker D."/>
            <person name="Gharbi K."/>
            <person name="Hall N."/>
            <person name="Watson M."/>
            <person name="Adriaenssens E.M."/>
            <person name="Foster-Nyarko E."/>
            <person name="Jarju S."/>
            <person name="Secka A."/>
            <person name="Antonio M."/>
            <person name="Oren A."/>
            <person name="Chaudhuri R."/>
            <person name="La Ragione R.M."/>
            <person name="Hildebrand F."/>
            <person name="Pallen M.J."/>
        </authorList>
    </citation>
    <scope>NUCLEOTIDE SEQUENCE [LARGE SCALE GENOMIC DNA]</scope>
    <source>
        <strain evidence="1 2">Sa1BUA13</strain>
    </source>
</reference>
<evidence type="ECO:0000313" key="2">
    <source>
        <dbReference type="Proteomes" id="UP000658980"/>
    </source>
</evidence>
<proteinExistence type="predicted"/>
<accession>A0ABR8WBZ8</accession>
<dbReference type="Proteomes" id="UP000658980">
    <property type="component" value="Unassembled WGS sequence"/>
</dbReference>
<protein>
    <submittedName>
        <fullName evidence="1">Uncharacterized protein</fullName>
    </submittedName>
</protein>
<dbReference type="RefSeq" id="WP_191714763.1">
    <property type="nucleotide sequence ID" value="NZ_JACSPU010000002.1"/>
</dbReference>
<keyword evidence="2" id="KW-1185">Reference proteome</keyword>